<feature type="compositionally biased region" description="Low complexity" evidence="1">
    <location>
        <begin position="35"/>
        <end position="46"/>
    </location>
</feature>
<evidence type="ECO:0000313" key="3">
    <source>
        <dbReference type="Proteomes" id="UP000295680"/>
    </source>
</evidence>
<dbReference type="Proteomes" id="UP000295680">
    <property type="component" value="Unassembled WGS sequence"/>
</dbReference>
<name>A0A4R2JN05_9PSEU</name>
<feature type="compositionally biased region" description="Low complexity" evidence="1">
    <location>
        <begin position="289"/>
        <end position="308"/>
    </location>
</feature>
<proteinExistence type="predicted"/>
<dbReference type="PROSITE" id="PS51257">
    <property type="entry name" value="PROKAR_LIPOPROTEIN"/>
    <property type="match status" value="1"/>
</dbReference>
<organism evidence="2 3">
    <name type="scientific">Actinocrispum wychmicini</name>
    <dbReference type="NCBI Taxonomy" id="1213861"/>
    <lineage>
        <taxon>Bacteria</taxon>
        <taxon>Bacillati</taxon>
        <taxon>Actinomycetota</taxon>
        <taxon>Actinomycetes</taxon>
        <taxon>Pseudonocardiales</taxon>
        <taxon>Pseudonocardiaceae</taxon>
        <taxon>Actinocrispum</taxon>
    </lineage>
</organism>
<gene>
    <name evidence="2" type="ORF">EV192_105586</name>
</gene>
<feature type="region of interest" description="Disordered" evidence="1">
    <location>
        <begin position="35"/>
        <end position="54"/>
    </location>
</feature>
<evidence type="ECO:0000313" key="2">
    <source>
        <dbReference type="EMBL" id="TCO58516.1"/>
    </source>
</evidence>
<dbReference type="AlphaFoldDB" id="A0A4R2JN05"/>
<feature type="region of interest" description="Disordered" evidence="1">
    <location>
        <begin position="280"/>
        <end position="322"/>
    </location>
</feature>
<dbReference type="EMBL" id="SLWS01000005">
    <property type="protein sequence ID" value="TCO58516.1"/>
    <property type="molecule type" value="Genomic_DNA"/>
</dbReference>
<accession>A0A4R2JN05</accession>
<protein>
    <recommendedName>
        <fullName evidence="4">Lipoprotein</fullName>
    </recommendedName>
</protein>
<evidence type="ECO:0008006" key="4">
    <source>
        <dbReference type="Google" id="ProtNLM"/>
    </source>
</evidence>
<keyword evidence="3" id="KW-1185">Reference proteome</keyword>
<comment type="caution">
    <text evidence="2">The sequence shown here is derived from an EMBL/GenBank/DDBJ whole genome shotgun (WGS) entry which is preliminary data.</text>
</comment>
<evidence type="ECO:0000256" key="1">
    <source>
        <dbReference type="SAM" id="MobiDB-lite"/>
    </source>
</evidence>
<sequence length="322" mass="32426">MSPKDTGIGDIMRRTLLGVTGLVAAVLLTACGSSGTSPGASGPAATDTGSADSAEGPTTLVRFVVVQTTDGKPVDIVNLGDPKKKYVTGLKPGDVSDYVKVPVAIAQMDSGGKLLAASLPGVDTASPRNTMVVGQGLDGPRGEWFREKNGRIDTYQAVPPGKAVLVSSGYGFGKGSPAKGITLGTGGKCVNDVGPSNGGTGGTEGSGAIPTWSVADPGSLDLTWYSDPECKKAVTTGLKAKVDADHFAYVLPMLVDATHFRTVFVPVNANGSGKDGVVVGEVGPAYAAPDSGGSQSSTSDTKSSSPDSSEQDDTSTEETPSN</sequence>
<reference evidence="2 3" key="1">
    <citation type="submission" date="2019-03" db="EMBL/GenBank/DDBJ databases">
        <title>Genomic Encyclopedia of Type Strains, Phase IV (KMG-IV): sequencing the most valuable type-strain genomes for metagenomic binning, comparative biology and taxonomic classification.</title>
        <authorList>
            <person name="Goeker M."/>
        </authorList>
    </citation>
    <scope>NUCLEOTIDE SEQUENCE [LARGE SCALE GENOMIC DNA]</scope>
    <source>
        <strain evidence="2 3">DSM 45934</strain>
    </source>
</reference>